<dbReference type="Pfam" id="PF03061">
    <property type="entry name" value="4HBT"/>
    <property type="match status" value="1"/>
</dbReference>
<dbReference type="InterPro" id="IPR006684">
    <property type="entry name" value="YbgC/YbaW"/>
</dbReference>
<dbReference type="InterPro" id="IPR050563">
    <property type="entry name" value="4-hydroxybenzoyl-CoA_TE"/>
</dbReference>
<dbReference type="PIRSF" id="PIRSF003230">
    <property type="entry name" value="YbgC"/>
    <property type="match status" value="1"/>
</dbReference>
<dbReference type="PANTHER" id="PTHR31793:SF37">
    <property type="entry name" value="ACYL-COA THIOESTER HYDROLASE YBGC"/>
    <property type="match status" value="1"/>
</dbReference>
<dbReference type="CDD" id="cd00586">
    <property type="entry name" value="4HBT"/>
    <property type="match status" value="1"/>
</dbReference>
<sequence>MRVYYSDTDAGGVVYHANYLNFFEHARTEMLRKAGFEQDTLLAQDLVFVVRHMSLDFVRPARFNQSLVVVTELVKAGAATLLFQQRLQDADGDIYCQADVKIGCISAQHFQPTRIPQAIKQELARVG</sequence>
<dbReference type="InterPro" id="IPR029069">
    <property type="entry name" value="HotDog_dom_sf"/>
</dbReference>
<dbReference type="PROSITE" id="PS01328">
    <property type="entry name" value="4HBCOA_THIOESTERASE"/>
    <property type="match status" value="1"/>
</dbReference>
<evidence type="ECO:0000256" key="2">
    <source>
        <dbReference type="ARBA" id="ARBA00022801"/>
    </source>
</evidence>
<evidence type="ECO:0000259" key="3">
    <source>
        <dbReference type="Pfam" id="PF03061"/>
    </source>
</evidence>
<dbReference type="EMBL" id="FQXG01000002">
    <property type="protein sequence ID" value="SHH17229.1"/>
    <property type="molecule type" value="Genomic_DNA"/>
</dbReference>
<dbReference type="PANTHER" id="PTHR31793">
    <property type="entry name" value="4-HYDROXYBENZOYL-COA THIOESTERASE FAMILY MEMBER"/>
    <property type="match status" value="1"/>
</dbReference>
<dbReference type="FunFam" id="3.10.129.10:FF:000004">
    <property type="entry name" value="Tol-pal system-associated acyl-CoA thioesterase"/>
    <property type="match status" value="1"/>
</dbReference>
<keyword evidence="2 4" id="KW-0378">Hydrolase</keyword>
<dbReference type="GO" id="GO:0047617">
    <property type="term" value="F:fatty acyl-CoA hydrolase activity"/>
    <property type="evidence" value="ECO:0007669"/>
    <property type="project" value="TreeGrafter"/>
</dbReference>
<feature type="domain" description="Thioesterase" evidence="3">
    <location>
        <begin position="11"/>
        <end position="94"/>
    </location>
</feature>
<name>A0A1M5QU37_9GAMM</name>
<keyword evidence="5" id="KW-1185">Reference proteome</keyword>
<dbReference type="AlphaFoldDB" id="A0A1M5QU37"/>
<dbReference type="STRING" id="299255.SAMN02745129_1348"/>
<dbReference type="NCBIfam" id="TIGR02799">
    <property type="entry name" value="thio_ybgC"/>
    <property type="match status" value="1"/>
</dbReference>
<dbReference type="Gene3D" id="3.10.129.10">
    <property type="entry name" value="Hotdog Thioesterase"/>
    <property type="match status" value="1"/>
</dbReference>
<protein>
    <submittedName>
        <fullName evidence="4">Acyl-CoA thioester hydrolase</fullName>
    </submittedName>
</protein>
<dbReference type="InterPro" id="IPR006683">
    <property type="entry name" value="Thioestr_dom"/>
</dbReference>
<dbReference type="NCBIfam" id="TIGR00051">
    <property type="entry name" value="YbgC/FadM family acyl-CoA thioesterase"/>
    <property type="match status" value="1"/>
</dbReference>
<comment type="similarity">
    <text evidence="1">Belongs to the 4-hydroxybenzoyl-CoA thioesterase family.</text>
</comment>
<evidence type="ECO:0000313" key="4">
    <source>
        <dbReference type="EMBL" id="SHH17229.1"/>
    </source>
</evidence>
<evidence type="ECO:0000256" key="1">
    <source>
        <dbReference type="ARBA" id="ARBA00005953"/>
    </source>
</evidence>
<evidence type="ECO:0000313" key="5">
    <source>
        <dbReference type="Proteomes" id="UP000184268"/>
    </source>
</evidence>
<dbReference type="InterPro" id="IPR008272">
    <property type="entry name" value="HB-CoA_thioesterase_AS"/>
</dbReference>
<accession>A0A1M5QU37</accession>
<dbReference type="Proteomes" id="UP000184268">
    <property type="component" value="Unassembled WGS sequence"/>
</dbReference>
<reference evidence="4 5" key="1">
    <citation type="submission" date="2016-11" db="EMBL/GenBank/DDBJ databases">
        <authorList>
            <person name="Jaros S."/>
            <person name="Januszkiewicz K."/>
            <person name="Wedrychowicz H."/>
        </authorList>
    </citation>
    <scope>NUCLEOTIDE SEQUENCE [LARGE SCALE GENOMIC DNA]</scope>
    <source>
        <strain evidence="4 5">DSM 16917</strain>
    </source>
</reference>
<dbReference type="InterPro" id="IPR014166">
    <property type="entry name" value="Tol-Pal_acyl-CoA_thioesterase"/>
</dbReference>
<dbReference type="SUPFAM" id="SSF54637">
    <property type="entry name" value="Thioesterase/thiol ester dehydrase-isomerase"/>
    <property type="match status" value="1"/>
</dbReference>
<organism evidence="4 5">
    <name type="scientific">Ferrimonas marina</name>
    <dbReference type="NCBI Taxonomy" id="299255"/>
    <lineage>
        <taxon>Bacteria</taxon>
        <taxon>Pseudomonadati</taxon>
        <taxon>Pseudomonadota</taxon>
        <taxon>Gammaproteobacteria</taxon>
        <taxon>Alteromonadales</taxon>
        <taxon>Ferrimonadaceae</taxon>
        <taxon>Ferrimonas</taxon>
    </lineage>
</organism>
<proteinExistence type="inferred from homology"/>
<gene>
    <name evidence="4" type="ORF">SAMN02745129_1348</name>
</gene>